<dbReference type="Pfam" id="PF02690">
    <property type="entry name" value="Na_Pi_cotrans"/>
    <property type="match status" value="1"/>
</dbReference>
<dbReference type="PANTHER" id="PTHR10010:SF46">
    <property type="entry name" value="SODIUM-DEPENDENT PHOSPHATE TRANSPORT PROTEIN 2B"/>
    <property type="match status" value="1"/>
</dbReference>
<feature type="domain" description="PhoU" evidence="7">
    <location>
        <begin position="446"/>
        <end position="529"/>
    </location>
</feature>
<keyword evidence="3 6" id="KW-0812">Transmembrane</keyword>
<evidence type="ECO:0000259" key="7">
    <source>
        <dbReference type="Pfam" id="PF01895"/>
    </source>
</evidence>
<evidence type="ECO:0000256" key="1">
    <source>
        <dbReference type="ARBA" id="ARBA00004651"/>
    </source>
</evidence>
<accession>A0A3P5XWZ8</accession>
<dbReference type="OrthoDB" id="5778511at2"/>
<sequence>MGSVMVMLNLGGAVALLLFGLALVKDGMTLAFGPRLRKGLHAGTRGPVRAFVAGLVATVLLQSSTATALMIASFVERQLVAGTAGQIVLLGANIGTAITAWLVASGTAWVSPLLILAGYVLRRSRDTNTRKGGGNALIGIGLMLLSLHHLTAATEPLRESPALLSFIALLGNALPVALILAAVLAMISSSSLAVVVLILTLSQSALLSVPLTFALVLGANIGGAVTPVLATLRAPAATRRVMFGNLGVRVIGALAVMPFAEPLAAWLVSLKLSPAMLPVDIHLGYNLVLGLIVWPLSGLLSRAMERLIPDDPARDFGPEFIAEHELKTPLMALSSATREVLRIGDLIEAMLMRTITAFETGTRTPLAEIPDLEARVDKLQQAVKLYLSRLNRSQLSEAEASGSMNLMDYAINLEHVGDIIEKGLAEEVFKKIDSGLVFSPDGEAELRELFDITLHNLRIAQTVVVSHDINLARQLMEIKERVRTVEKRSAENHLLRLQQGRRESMQTSSLHLDILRDLKRINAHLVTVAHPILDDLGLLRESRLREPDAAPSRVPSAPPVQG</sequence>
<dbReference type="InterPro" id="IPR026022">
    <property type="entry name" value="PhoU_dom"/>
</dbReference>
<dbReference type="SUPFAM" id="SSF109755">
    <property type="entry name" value="PhoU-like"/>
    <property type="match status" value="1"/>
</dbReference>
<evidence type="ECO:0000256" key="2">
    <source>
        <dbReference type="ARBA" id="ARBA00022475"/>
    </source>
</evidence>
<evidence type="ECO:0000256" key="3">
    <source>
        <dbReference type="ARBA" id="ARBA00022692"/>
    </source>
</evidence>
<organism evidence="8 9">
    <name type="scientific">Pseudogemmobacter humi</name>
    <dbReference type="NCBI Taxonomy" id="2483812"/>
    <lineage>
        <taxon>Bacteria</taxon>
        <taxon>Pseudomonadati</taxon>
        <taxon>Pseudomonadota</taxon>
        <taxon>Alphaproteobacteria</taxon>
        <taxon>Rhodobacterales</taxon>
        <taxon>Paracoccaceae</taxon>
        <taxon>Pseudogemmobacter</taxon>
    </lineage>
</organism>
<evidence type="ECO:0000256" key="6">
    <source>
        <dbReference type="SAM" id="Phobius"/>
    </source>
</evidence>
<evidence type="ECO:0000313" key="9">
    <source>
        <dbReference type="Proteomes" id="UP000277498"/>
    </source>
</evidence>
<keyword evidence="9" id="KW-1185">Reference proteome</keyword>
<evidence type="ECO:0000256" key="5">
    <source>
        <dbReference type="ARBA" id="ARBA00023136"/>
    </source>
</evidence>
<feature type="transmembrane region" description="Helical" evidence="6">
    <location>
        <begin position="133"/>
        <end position="150"/>
    </location>
</feature>
<feature type="transmembrane region" description="Helical" evidence="6">
    <location>
        <begin position="215"/>
        <end position="234"/>
    </location>
</feature>
<dbReference type="PANTHER" id="PTHR10010">
    <property type="entry name" value="SOLUTE CARRIER FAMILY 34 SODIUM PHOSPHATE , MEMBER 2-RELATED"/>
    <property type="match status" value="1"/>
</dbReference>
<evidence type="ECO:0000313" key="8">
    <source>
        <dbReference type="EMBL" id="VDC33646.1"/>
    </source>
</evidence>
<dbReference type="NCBIfam" id="NF037997">
    <property type="entry name" value="Na_Pi_symport"/>
    <property type="match status" value="1"/>
</dbReference>
<feature type="domain" description="PhoU" evidence="7">
    <location>
        <begin position="341"/>
        <end position="421"/>
    </location>
</feature>
<dbReference type="InterPro" id="IPR038078">
    <property type="entry name" value="PhoU-like_sf"/>
</dbReference>
<proteinExistence type="predicted"/>
<dbReference type="GO" id="GO:0005886">
    <property type="term" value="C:plasma membrane"/>
    <property type="evidence" value="ECO:0007669"/>
    <property type="project" value="UniProtKB-SubCell"/>
</dbReference>
<feature type="transmembrane region" description="Helical" evidence="6">
    <location>
        <begin position="281"/>
        <end position="300"/>
    </location>
</feature>
<feature type="transmembrane region" description="Helical" evidence="6">
    <location>
        <begin position="101"/>
        <end position="121"/>
    </location>
</feature>
<dbReference type="Proteomes" id="UP000277498">
    <property type="component" value="Unassembled WGS sequence"/>
</dbReference>
<reference evidence="8 9" key="1">
    <citation type="submission" date="2018-11" db="EMBL/GenBank/DDBJ databases">
        <authorList>
            <person name="Criscuolo A."/>
        </authorList>
    </citation>
    <scope>NUCLEOTIDE SEQUENCE [LARGE SCALE GENOMIC DNA]</scope>
    <source>
        <strain evidence="8">ACIP111625</strain>
    </source>
</reference>
<feature type="transmembrane region" description="Helical" evidence="6">
    <location>
        <begin position="162"/>
        <end position="185"/>
    </location>
</feature>
<name>A0A3P5XWZ8_9RHOB</name>
<dbReference type="GO" id="GO:0005436">
    <property type="term" value="F:sodium:phosphate symporter activity"/>
    <property type="evidence" value="ECO:0007669"/>
    <property type="project" value="InterPro"/>
</dbReference>
<evidence type="ECO:0000256" key="4">
    <source>
        <dbReference type="ARBA" id="ARBA00022989"/>
    </source>
</evidence>
<dbReference type="Gene3D" id="1.20.58.220">
    <property type="entry name" value="Phosphate transport system protein phou homolog 2, domain 2"/>
    <property type="match status" value="1"/>
</dbReference>
<comment type="subcellular location">
    <subcellularLocation>
        <location evidence="1">Cell membrane</location>
        <topology evidence="1">Multi-pass membrane protein</topology>
    </subcellularLocation>
</comment>
<keyword evidence="4 6" id="KW-1133">Transmembrane helix</keyword>
<dbReference type="InterPro" id="IPR003841">
    <property type="entry name" value="Na/Pi_transpt"/>
</dbReference>
<protein>
    <submittedName>
        <fullName evidence="8">Na+/Pi-cotransporter</fullName>
    </submittedName>
</protein>
<feature type="transmembrane region" description="Helical" evidence="6">
    <location>
        <begin position="246"/>
        <end position="269"/>
    </location>
</feature>
<gene>
    <name evidence="8" type="ORF">XINFAN_03956</name>
</gene>
<feature type="transmembrane region" description="Helical" evidence="6">
    <location>
        <begin position="192"/>
        <end position="209"/>
    </location>
</feature>
<keyword evidence="5 6" id="KW-0472">Membrane</keyword>
<dbReference type="NCBIfam" id="TIGR01013">
    <property type="entry name" value="2a58"/>
    <property type="match status" value="1"/>
</dbReference>
<dbReference type="GO" id="GO:0044341">
    <property type="term" value="P:sodium-dependent phosphate transport"/>
    <property type="evidence" value="ECO:0007669"/>
    <property type="project" value="InterPro"/>
</dbReference>
<keyword evidence="2" id="KW-1003">Cell membrane</keyword>
<dbReference type="Pfam" id="PF01895">
    <property type="entry name" value="PhoU"/>
    <property type="match status" value="2"/>
</dbReference>
<dbReference type="EMBL" id="UXAW01000120">
    <property type="protein sequence ID" value="VDC33646.1"/>
    <property type="molecule type" value="Genomic_DNA"/>
</dbReference>
<feature type="transmembrane region" description="Helical" evidence="6">
    <location>
        <begin position="50"/>
        <end position="72"/>
    </location>
</feature>
<dbReference type="AlphaFoldDB" id="A0A3P5XWZ8"/>